<sequence length="107" mass="12226">MIAKAERNLQTTMFDSSAFMAEKGYDLARPLASKHDSKRNIRCRIDINDRYTFDEHHRIHEDSCNNTLHDSGYARLSGANSPNQAPPPYLLLLLLSSTDVRTLDPRH</sequence>
<dbReference type="EMBL" id="JACSDY010000004">
    <property type="protein sequence ID" value="KAF7429233.1"/>
    <property type="molecule type" value="Genomic_DNA"/>
</dbReference>
<keyword evidence="2" id="KW-1185">Reference proteome</keyword>
<accession>A0A834P503</accession>
<dbReference type="Proteomes" id="UP000600918">
    <property type="component" value="Unassembled WGS sequence"/>
</dbReference>
<name>A0A834P503_VESPE</name>
<organism evidence="1 2">
    <name type="scientific">Vespula pensylvanica</name>
    <name type="common">Western yellow jacket</name>
    <name type="synonym">Wasp</name>
    <dbReference type="NCBI Taxonomy" id="30213"/>
    <lineage>
        <taxon>Eukaryota</taxon>
        <taxon>Metazoa</taxon>
        <taxon>Ecdysozoa</taxon>
        <taxon>Arthropoda</taxon>
        <taxon>Hexapoda</taxon>
        <taxon>Insecta</taxon>
        <taxon>Pterygota</taxon>
        <taxon>Neoptera</taxon>
        <taxon>Endopterygota</taxon>
        <taxon>Hymenoptera</taxon>
        <taxon>Apocrita</taxon>
        <taxon>Aculeata</taxon>
        <taxon>Vespoidea</taxon>
        <taxon>Vespidae</taxon>
        <taxon>Vespinae</taxon>
        <taxon>Vespula</taxon>
    </lineage>
</organism>
<proteinExistence type="predicted"/>
<reference evidence="1" key="1">
    <citation type="journal article" date="2020" name="G3 (Bethesda)">
        <title>High-Quality Assemblies for Three Invasive Social Wasps from the &lt;i&gt;Vespula&lt;/i&gt; Genus.</title>
        <authorList>
            <person name="Harrop T.W.R."/>
            <person name="Guhlin J."/>
            <person name="McLaughlin G.M."/>
            <person name="Permina E."/>
            <person name="Stockwell P."/>
            <person name="Gilligan J."/>
            <person name="Le Lec M.F."/>
            <person name="Gruber M.A.M."/>
            <person name="Quinn O."/>
            <person name="Lovegrove M."/>
            <person name="Duncan E.J."/>
            <person name="Remnant E.J."/>
            <person name="Van Eeckhoven J."/>
            <person name="Graham B."/>
            <person name="Knapp R.A."/>
            <person name="Langford K.W."/>
            <person name="Kronenberg Z."/>
            <person name="Press M.O."/>
            <person name="Eacker S.M."/>
            <person name="Wilson-Rankin E.E."/>
            <person name="Purcell J."/>
            <person name="Lester P.J."/>
            <person name="Dearden P.K."/>
        </authorList>
    </citation>
    <scope>NUCLEOTIDE SEQUENCE</scope>
    <source>
        <strain evidence="1">Volc-1</strain>
    </source>
</reference>
<evidence type="ECO:0000313" key="1">
    <source>
        <dbReference type="EMBL" id="KAF7429233.1"/>
    </source>
</evidence>
<dbReference type="AlphaFoldDB" id="A0A834P503"/>
<comment type="caution">
    <text evidence="1">The sequence shown here is derived from an EMBL/GenBank/DDBJ whole genome shotgun (WGS) entry which is preliminary data.</text>
</comment>
<protein>
    <submittedName>
        <fullName evidence="1">Uncharacterized protein</fullName>
    </submittedName>
</protein>
<gene>
    <name evidence="1" type="ORF">H0235_005631</name>
</gene>
<evidence type="ECO:0000313" key="2">
    <source>
        <dbReference type="Proteomes" id="UP000600918"/>
    </source>
</evidence>